<dbReference type="PANTHER" id="PTHR10465:SF0">
    <property type="entry name" value="SARCALUMENIN"/>
    <property type="match status" value="1"/>
</dbReference>
<keyword evidence="2" id="KW-0547">Nucleotide-binding</keyword>
<dbReference type="EMBL" id="JAGYPE020000028">
    <property type="protein sequence ID" value="MCH6266999.1"/>
    <property type="molecule type" value="Genomic_DNA"/>
</dbReference>
<comment type="subcellular location">
    <subcellularLocation>
        <location evidence="1">Membrane</location>
    </subcellularLocation>
</comment>
<evidence type="ECO:0000256" key="3">
    <source>
        <dbReference type="ARBA" id="ARBA00022801"/>
    </source>
</evidence>
<name>A0A942YDR4_9BACI</name>
<evidence type="ECO:0000256" key="5">
    <source>
        <dbReference type="ARBA" id="ARBA00023136"/>
    </source>
</evidence>
<comment type="caution">
    <text evidence="7">The sequence shown here is derived from an EMBL/GenBank/DDBJ whole genome shotgun (WGS) entry which is preliminary data.</text>
</comment>
<keyword evidence="3" id="KW-0378">Hydrolase</keyword>
<gene>
    <name evidence="8" type="ORF">KHB02_015865</name>
    <name evidence="7" type="ORF">KHB02_43615</name>
</gene>
<dbReference type="Proteomes" id="UP000677265">
    <property type="component" value="Unassembled WGS sequence"/>
</dbReference>
<organism evidence="7">
    <name type="scientific">Neobacillus citreus</name>
    <dbReference type="NCBI Taxonomy" id="2833578"/>
    <lineage>
        <taxon>Bacteria</taxon>
        <taxon>Bacillati</taxon>
        <taxon>Bacillota</taxon>
        <taxon>Bacilli</taxon>
        <taxon>Bacillales</taxon>
        <taxon>Bacillaceae</taxon>
        <taxon>Neobacillus</taxon>
    </lineage>
</organism>
<sequence length="514" mass="59898">MKITVSEHQIDLTGKNIMDTISPYFYHHNHKTIIGEKVEKAINLFPEYIFNLFTERNETKVEAFFVELKHLLTEEVRTVHLHPIFKRFEKTVKRVYPTASVTLVGQKTEFFRKLPVELEYQFANVFVSTLTNEIIKVCHIPGRLYHKLNQIIRLRLPFYLKELMQQGKIVIDLKVIDYPSNVFVVREEFYSHYPSIQRLLDIYLQSYTNFNQVIKAHDQLYEGNFKVTFISPFSFGKSTLINGLLGEEMLNMDIRAETAIITKVVSADSNRILVKYDNNRVVMQPYEDMVELKSKLQDLTGVRSKEKPYEVQIHHHFPQLQGITIIDAPGLNSRHSDHNQIAAEAFQMSDLILFLINPAHIGEANFSSQIKEFLEQIKETDKKYGFILSKLDLYSDDHEVIMQEMKIVLKDLDPSYAEEDLFFISGYFALYGKLLGNDKLDLHEIRKNRGIFIIEEDEIIMGRGIEKHHASSLVEFSQIDRLEQFIRERGENHAPNKLNLDRRKPAAVGIFANP</sequence>
<proteinExistence type="predicted"/>
<keyword evidence="5" id="KW-0472">Membrane</keyword>
<evidence type="ECO:0000313" key="8">
    <source>
        <dbReference type="EMBL" id="MCH6266999.1"/>
    </source>
</evidence>
<dbReference type="GO" id="GO:0003924">
    <property type="term" value="F:GTPase activity"/>
    <property type="evidence" value="ECO:0007669"/>
    <property type="project" value="InterPro"/>
</dbReference>
<evidence type="ECO:0000313" key="7">
    <source>
        <dbReference type="EMBL" id="MBS4188272.1"/>
    </source>
</evidence>
<dbReference type="GO" id="GO:0016020">
    <property type="term" value="C:membrane"/>
    <property type="evidence" value="ECO:0007669"/>
    <property type="project" value="UniProtKB-SubCell"/>
</dbReference>
<evidence type="ECO:0000256" key="4">
    <source>
        <dbReference type="ARBA" id="ARBA00023134"/>
    </source>
</evidence>
<keyword evidence="4" id="KW-0342">GTP-binding</keyword>
<accession>A0A942YDR4</accession>
<dbReference type="InterPro" id="IPR027417">
    <property type="entry name" value="P-loop_NTPase"/>
</dbReference>
<dbReference type="GO" id="GO:0005525">
    <property type="term" value="F:GTP binding"/>
    <property type="evidence" value="ECO:0007669"/>
    <property type="project" value="UniProtKB-KW"/>
</dbReference>
<dbReference type="InterPro" id="IPR027094">
    <property type="entry name" value="Mitofusin_fam"/>
</dbReference>
<keyword evidence="9" id="KW-1185">Reference proteome</keyword>
<reference evidence="7" key="1">
    <citation type="submission" date="2021-05" db="EMBL/GenBank/DDBJ databases">
        <title>Novel Bacillus species.</title>
        <authorList>
            <person name="Liu G."/>
        </authorList>
    </citation>
    <scope>NUCLEOTIDE SEQUENCE</scope>
    <source>
        <strain evidence="7 9">FJAT-50051</strain>
    </source>
</reference>
<dbReference type="RefSeq" id="WP_213148055.1">
    <property type="nucleotide sequence ID" value="NZ_JAGYPE020000028.1"/>
</dbReference>
<dbReference type="Pfam" id="PF00350">
    <property type="entry name" value="Dynamin_N"/>
    <property type="match status" value="1"/>
</dbReference>
<evidence type="ECO:0000313" key="9">
    <source>
        <dbReference type="Proteomes" id="UP000677265"/>
    </source>
</evidence>
<dbReference type="SUPFAM" id="SSF52540">
    <property type="entry name" value="P-loop containing nucleoside triphosphate hydrolases"/>
    <property type="match status" value="1"/>
</dbReference>
<protein>
    <submittedName>
        <fullName evidence="7">Dynamin family protein</fullName>
    </submittedName>
</protein>
<evidence type="ECO:0000256" key="1">
    <source>
        <dbReference type="ARBA" id="ARBA00004370"/>
    </source>
</evidence>
<evidence type="ECO:0000256" key="2">
    <source>
        <dbReference type="ARBA" id="ARBA00022741"/>
    </source>
</evidence>
<dbReference type="GO" id="GO:0008053">
    <property type="term" value="P:mitochondrial fusion"/>
    <property type="evidence" value="ECO:0007669"/>
    <property type="project" value="TreeGrafter"/>
</dbReference>
<dbReference type="Gene3D" id="3.40.50.300">
    <property type="entry name" value="P-loop containing nucleotide triphosphate hydrolases"/>
    <property type="match status" value="1"/>
</dbReference>
<dbReference type="AlphaFoldDB" id="A0A942YDR4"/>
<dbReference type="EMBL" id="JAGYPE010000010">
    <property type="protein sequence ID" value="MBS4188272.1"/>
    <property type="molecule type" value="Genomic_DNA"/>
</dbReference>
<dbReference type="InterPro" id="IPR045063">
    <property type="entry name" value="Dynamin_N"/>
</dbReference>
<evidence type="ECO:0000259" key="6">
    <source>
        <dbReference type="Pfam" id="PF00350"/>
    </source>
</evidence>
<dbReference type="PANTHER" id="PTHR10465">
    <property type="entry name" value="TRANSMEMBRANE GTPASE FZO1"/>
    <property type="match status" value="1"/>
</dbReference>
<feature type="domain" description="Dynamin N-terminal" evidence="6">
    <location>
        <begin position="229"/>
        <end position="390"/>
    </location>
</feature>